<evidence type="ECO:0000259" key="2">
    <source>
        <dbReference type="SMART" id="SM00422"/>
    </source>
</evidence>
<proteinExistence type="predicted"/>
<feature type="domain" description="HTH merR-type" evidence="2">
    <location>
        <begin position="35"/>
        <end position="105"/>
    </location>
</feature>
<organism evidence="3 4">
    <name type="scientific">Acetobacter vaccinii</name>
    <dbReference type="NCBI Taxonomy" id="2592655"/>
    <lineage>
        <taxon>Bacteria</taxon>
        <taxon>Pseudomonadati</taxon>
        <taxon>Pseudomonadota</taxon>
        <taxon>Alphaproteobacteria</taxon>
        <taxon>Acetobacterales</taxon>
        <taxon>Acetobacteraceae</taxon>
        <taxon>Acetobacter</taxon>
    </lineage>
</organism>
<evidence type="ECO:0000313" key="4">
    <source>
        <dbReference type="Proteomes" id="UP000324536"/>
    </source>
</evidence>
<evidence type="ECO:0000256" key="1">
    <source>
        <dbReference type="SAM" id="MobiDB-lite"/>
    </source>
</evidence>
<dbReference type="InterPro" id="IPR009061">
    <property type="entry name" value="DNA-bd_dom_put_sf"/>
</dbReference>
<dbReference type="GO" id="GO:0006355">
    <property type="term" value="P:regulation of DNA-templated transcription"/>
    <property type="evidence" value="ECO:0007669"/>
    <property type="project" value="InterPro"/>
</dbReference>
<dbReference type="Pfam" id="PF13411">
    <property type="entry name" value="MerR_1"/>
    <property type="match status" value="1"/>
</dbReference>
<dbReference type="CDD" id="cd04765">
    <property type="entry name" value="HTH_MlrA-like_sg2"/>
    <property type="match status" value="1"/>
</dbReference>
<dbReference type="Proteomes" id="UP000324536">
    <property type="component" value="Chromosome"/>
</dbReference>
<dbReference type="SUPFAM" id="SSF46955">
    <property type="entry name" value="Putative DNA-binding domain"/>
    <property type="match status" value="1"/>
</dbReference>
<dbReference type="InterPro" id="IPR000551">
    <property type="entry name" value="MerR-type_HTH_dom"/>
</dbReference>
<name>A0A5C1YQN5_9PROT</name>
<evidence type="ECO:0000313" key="3">
    <source>
        <dbReference type="EMBL" id="QEO18043.1"/>
    </source>
</evidence>
<dbReference type="OrthoDB" id="9810140at2"/>
<gene>
    <name evidence="3" type="ORF">FLP30_10115</name>
</gene>
<dbReference type="EMBL" id="CP043506">
    <property type="protein sequence ID" value="QEO18043.1"/>
    <property type="molecule type" value="Genomic_DNA"/>
</dbReference>
<dbReference type="Gene3D" id="1.10.1660.10">
    <property type="match status" value="1"/>
</dbReference>
<dbReference type="SMART" id="SM00422">
    <property type="entry name" value="HTH_MERR"/>
    <property type="match status" value="1"/>
</dbReference>
<dbReference type="GO" id="GO:0003677">
    <property type="term" value="F:DNA binding"/>
    <property type="evidence" value="ECO:0007669"/>
    <property type="project" value="InterPro"/>
</dbReference>
<reference evidence="3 4" key="1">
    <citation type="submission" date="2019-09" db="EMBL/GenBank/DDBJ databases">
        <title>Genome sequencing of strain KACC 21233.</title>
        <authorList>
            <person name="Heo J."/>
            <person name="Kim S.-J."/>
            <person name="Kim J.-S."/>
            <person name="Hong S.-B."/>
            <person name="Kwon S.-W."/>
        </authorList>
    </citation>
    <scope>NUCLEOTIDE SEQUENCE [LARGE SCALE GENOMIC DNA]</scope>
    <source>
        <strain evidence="3 4">KACC 21233</strain>
    </source>
</reference>
<dbReference type="AlphaFoldDB" id="A0A5C1YQN5"/>
<dbReference type="KEGG" id="acek:FLP30_10115"/>
<feature type="region of interest" description="Disordered" evidence="1">
    <location>
        <begin position="1"/>
        <end position="21"/>
    </location>
</feature>
<keyword evidence="4" id="KW-1185">Reference proteome</keyword>
<protein>
    <submittedName>
        <fullName evidence="3">MerR family transcriptional regulator</fullName>
    </submittedName>
</protein>
<accession>A0A5C1YQN5</accession>
<dbReference type="RefSeq" id="WP_149279716.1">
    <property type="nucleotide sequence ID" value="NZ_CP043506.1"/>
</dbReference>
<sequence length="196" mass="21575">MTEHTPEVDTTYAPEAESIGVEGEGGLNKGALAFQTISEVAEQLQVPQHVLRLWETQFHQVRPLKRGGGQRYYRPEDVALLQYIADLLYNQGYTPKGVQRQLEAGVPEPIVPVPEPESVDVSVAPAEQGAVAVIEEAQESPVVEQIEEAAAVSVPLLLDDAVAEAVVAIHLEHERLRQDLLDILLELESLRYRLDG</sequence>